<evidence type="ECO:0000256" key="3">
    <source>
        <dbReference type="ARBA" id="ARBA00022801"/>
    </source>
</evidence>
<name>A0A6J7VBX3_9ZZZZ</name>
<evidence type="ECO:0000313" key="7">
    <source>
        <dbReference type="EMBL" id="CAB4775363.1"/>
    </source>
</evidence>
<dbReference type="GO" id="GO:0046872">
    <property type="term" value="F:metal ion binding"/>
    <property type="evidence" value="ECO:0007669"/>
    <property type="project" value="UniProtKB-KW"/>
</dbReference>
<evidence type="ECO:0000313" key="8">
    <source>
        <dbReference type="EMBL" id="CAB4838436.1"/>
    </source>
</evidence>
<evidence type="ECO:0000256" key="1">
    <source>
        <dbReference type="ARBA" id="ARBA00001947"/>
    </source>
</evidence>
<dbReference type="InterPro" id="IPR036866">
    <property type="entry name" value="RibonucZ/Hydroxyglut_hydro"/>
</dbReference>
<dbReference type="Gene3D" id="3.60.15.10">
    <property type="entry name" value="Ribonuclease Z/Hydroxyacylglutathione hydrolase-like"/>
    <property type="match status" value="1"/>
</dbReference>
<keyword evidence="3" id="KW-0378">Hydrolase</keyword>
<dbReference type="GO" id="GO:0016787">
    <property type="term" value="F:hydrolase activity"/>
    <property type="evidence" value="ECO:0007669"/>
    <property type="project" value="UniProtKB-KW"/>
</dbReference>
<dbReference type="InterPro" id="IPR001279">
    <property type="entry name" value="Metallo-B-lactamas"/>
</dbReference>
<evidence type="ECO:0000313" key="10">
    <source>
        <dbReference type="EMBL" id="CAB5074258.1"/>
    </source>
</evidence>
<proteinExistence type="predicted"/>
<keyword evidence="2" id="KW-0479">Metal-binding</keyword>
<protein>
    <submittedName>
        <fullName evidence="10">Unannotated protein</fullName>
    </submittedName>
</protein>
<sequence length="220" mass="24059">MLIESFAAPMFATNCWVLATGKGAECIVIDPGMPDVSHQLSAILEEYALKPVAVLATHGHVDHTFSIRPIADGYEIPAYIHSQDRGSLIHPQRWVSPEFAATLEAMEFAEPADVRELRNGEVIEIVGLQITTIHAPGHTRGSVMFEVNNEVLVSGDVLFAGSIGRTDQPTGSAKDMDETLRKKVLPLPDHLQVLPGHGRATTMANERKNNPYLNSIKGRY</sequence>
<comment type="cofactor">
    <cofactor evidence="1">
        <name>Zn(2+)</name>
        <dbReference type="ChEBI" id="CHEBI:29105"/>
    </cofactor>
</comment>
<reference evidence="10" key="1">
    <citation type="submission" date="2020-05" db="EMBL/GenBank/DDBJ databases">
        <authorList>
            <person name="Chiriac C."/>
            <person name="Salcher M."/>
            <person name="Ghai R."/>
            <person name="Kavagutti S V."/>
        </authorList>
    </citation>
    <scope>NUCLEOTIDE SEQUENCE</scope>
</reference>
<evidence type="ECO:0000256" key="4">
    <source>
        <dbReference type="ARBA" id="ARBA00022833"/>
    </source>
</evidence>
<dbReference type="AlphaFoldDB" id="A0A6J7VBX3"/>
<feature type="domain" description="Metallo-beta-lactamase" evidence="5">
    <location>
        <begin position="12"/>
        <end position="197"/>
    </location>
</feature>
<dbReference type="PANTHER" id="PTHR46233">
    <property type="entry name" value="HYDROXYACYLGLUTATHIONE HYDROLASE GLOC"/>
    <property type="match status" value="1"/>
</dbReference>
<evidence type="ECO:0000313" key="6">
    <source>
        <dbReference type="EMBL" id="CAB4717113.1"/>
    </source>
</evidence>
<gene>
    <name evidence="6" type="ORF">UFOPK2662_00451</name>
    <name evidence="7" type="ORF">UFOPK2942_00334</name>
    <name evidence="8" type="ORF">UFOPK3232_00563</name>
    <name evidence="9" type="ORF">UFOPK4242_00145</name>
    <name evidence="10" type="ORF">UFOPK4382_00590</name>
</gene>
<organism evidence="10">
    <name type="scientific">freshwater metagenome</name>
    <dbReference type="NCBI Taxonomy" id="449393"/>
    <lineage>
        <taxon>unclassified sequences</taxon>
        <taxon>metagenomes</taxon>
        <taxon>ecological metagenomes</taxon>
    </lineage>
</organism>
<dbReference type="EMBL" id="CAFARE010000015">
    <property type="protein sequence ID" value="CAB4838436.1"/>
    <property type="molecule type" value="Genomic_DNA"/>
</dbReference>
<accession>A0A6J7VBX3</accession>
<dbReference type="EMBL" id="CAEZYI010000016">
    <property type="protein sequence ID" value="CAB4717113.1"/>
    <property type="molecule type" value="Genomic_DNA"/>
</dbReference>
<dbReference type="SMART" id="SM00849">
    <property type="entry name" value="Lactamase_B"/>
    <property type="match status" value="1"/>
</dbReference>
<dbReference type="EMBL" id="CAFBQC010000003">
    <property type="protein sequence ID" value="CAB5039419.1"/>
    <property type="molecule type" value="Genomic_DNA"/>
</dbReference>
<dbReference type="Pfam" id="PF00753">
    <property type="entry name" value="Lactamase_B"/>
    <property type="match status" value="1"/>
</dbReference>
<dbReference type="EMBL" id="CAFAAA010000005">
    <property type="protein sequence ID" value="CAB4775363.1"/>
    <property type="molecule type" value="Genomic_DNA"/>
</dbReference>
<dbReference type="InterPro" id="IPR051453">
    <property type="entry name" value="MBL_Glyoxalase_II"/>
</dbReference>
<keyword evidence="4" id="KW-0862">Zinc</keyword>
<evidence type="ECO:0000256" key="2">
    <source>
        <dbReference type="ARBA" id="ARBA00022723"/>
    </source>
</evidence>
<dbReference type="SUPFAM" id="SSF56281">
    <property type="entry name" value="Metallo-hydrolase/oxidoreductase"/>
    <property type="match status" value="1"/>
</dbReference>
<evidence type="ECO:0000259" key="5">
    <source>
        <dbReference type="SMART" id="SM00849"/>
    </source>
</evidence>
<dbReference type="PANTHER" id="PTHR46233:SF3">
    <property type="entry name" value="HYDROXYACYLGLUTATHIONE HYDROLASE GLOC"/>
    <property type="match status" value="1"/>
</dbReference>
<dbReference type="CDD" id="cd06262">
    <property type="entry name" value="metallo-hydrolase-like_MBL-fold"/>
    <property type="match status" value="1"/>
</dbReference>
<evidence type="ECO:0000313" key="9">
    <source>
        <dbReference type="EMBL" id="CAB5039419.1"/>
    </source>
</evidence>
<dbReference type="EMBL" id="CAFBRA010000029">
    <property type="protein sequence ID" value="CAB5074258.1"/>
    <property type="molecule type" value="Genomic_DNA"/>
</dbReference>